<gene>
    <name evidence="1" type="ORF">HUXLEY_86</name>
</gene>
<evidence type="ECO:0000313" key="2">
    <source>
        <dbReference type="Proteomes" id="UP000203302"/>
    </source>
</evidence>
<dbReference type="RefSeq" id="YP_009293054.1">
    <property type="nucleotide sequence ID" value="NC_031127.1"/>
</dbReference>
<dbReference type="EMBL" id="KX397368">
    <property type="protein sequence ID" value="ANZ49168.1"/>
    <property type="molecule type" value="Genomic_DNA"/>
</dbReference>
<dbReference type="GeneID" id="29069208"/>
<proteinExistence type="predicted"/>
<organism evidence="1 2">
    <name type="scientific">Erwinia phage vB_EamM_Huxley</name>
    <dbReference type="NCBI Taxonomy" id="1883373"/>
    <lineage>
        <taxon>Viruses</taxon>
        <taxon>Duplodnaviria</taxon>
        <taxon>Heunggongvirae</taxon>
        <taxon>Uroviricota</taxon>
        <taxon>Caudoviricetes</taxon>
        <taxon>Chimalliviridae</taxon>
        <taxon>Machinavirus</taxon>
        <taxon>Machinavirus machina</taxon>
    </lineage>
</organism>
<reference evidence="2" key="1">
    <citation type="submission" date="2016-06" db="EMBL/GenBank/DDBJ databases">
        <authorList>
            <person name="Berg J.A."/>
            <person name="Grossarth S.E."/>
            <person name="Jarvis T.M."/>
            <person name="Merrill B.D."/>
            <person name="Breakwell D.P."/>
            <person name="Hope S."/>
            <person name="Grose J.H."/>
        </authorList>
    </citation>
    <scope>NUCLEOTIDE SEQUENCE [LARGE SCALE GENOMIC DNA]</scope>
</reference>
<accession>A0A1B2ID33</accession>
<dbReference type="KEGG" id="vg:29069208"/>
<evidence type="ECO:0000313" key="1">
    <source>
        <dbReference type="EMBL" id="ANZ49168.1"/>
    </source>
</evidence>
<name>A0A1B2ID33_9CAUD</name>
<dbReference type="OrthoDB" id="11905at10239"/>
<dbReference type="Proteomes" id="UP000203302">
    <property type="component" value="Segment"/>
</dbReference>
<sequence>MRIRFSPAWEVQPNIDKVASVKKLELLQPLFFNWLYDCAPVAFSSKLLPDCSRETIYKSLMAPPLLPVKYYDQVFDLVRQGSKESLSDLYGEAFTEQLRWAFVQRNDVIVASLVEAKAGHPGFTLSDERAAKKTFCAELFKYVRTKTRVVDDSFSTSTQFAAHEVLTQLYACHLSHKVT</sequence>
<protein>
    <submittedName>
        <fullName evidence="1">Uncharacterized protein</fullName>
    </submittedName>
</protein>